<accession>A0A155GE48</accession>
<proteinExistence type="inferred from homology"/>
<dbReference type="InterPro" id="IPR016148">
    <property type="entry name" value="Pili_assmbl_chaperone_C"/>
</dbReference>
<dbReference type="GO" id="GO:0030288">
    <property type="term" value="C:outer membrane-bounded periplasmic space"/>
    <property type="evidence" value="ECO:0007669"/>
    <property type="project" value="InterPro"/>
</dbReference>
<dbReference type="PANTHER" id="PTHR30251">
    <property type="entry name" value="PILUS ASSEMBLY CHAPERONE"/>
    <property type="match status" value="1"/>
</dbReference>
<dbReference type="InterPro" id="IPR036316">
    <property type="entry name" value="Pili_assmbl_chap_C_dom_sf"/>
</dbReference>
<dbReference type="InterPro" id="IPR050643">
    <property type="entry name" value="Periplasmic_pilus_chap"/>
</dbReference>
<sequence>MMKRLSYIMLTALMVSSASVSAGVVMGGTRIVYPQNSKEVAFSVSNMESAVPYLIQSWVEGDGPDKNNAAPFIVTPPLFRLDPEQTNTLRIQYTGAPLPTDRESVFWLDIKAIAPKPKESSNELQVNVKSKFKIFYRPDNLKGDAATAWQKITFSRTGKGLKAANPTPYYVSFYRLTVGGHKIEQPGMIGPGETREWPVSASGGVSWSAINDFGAITATHTQPL</sequence>
<evidence type="ECO:0000256" key="4">
    <source>
        <dbReference type="ARBA" id="ARBA00022729"/>
    </source>
</evidence>
<evidence type="ECO:0000259" key="8">
    <source>
        <dbReference type="Pfam" id="PF02753"/>
    </source>
</evidence>
<dbReference type="InterPro" id="IPR001829">
    <property type="entry name" value="Pili_assmbl_chaperone_bac"/>
</dbReference>
<evidence type="ECO:0000256" key="6">
    <source>
        <dbReference type="ARBA" id="ARBA00023186"/>
    </source>
</evidence>
<feature type="domain" description="Pili assembly chaperone N-terminal" evidence="7">
    <location>
        <begin position="23"/>
        <end position="141"/>
    </location>
</feature>
<dbReference type="PRINTS" id="PR00969">
    <property type="entry name" value="CHAPERONPILI"/>
</dbReference>
<gene>
    <name evidence="9" type="ORF">C1O12_20200</name>
</gene>
<dbReference type="FunFam" id="2.60.40.10:FF:000458">
    <property type="entry name" value="Molecular chaperone FimC"/>
    <property type="match status" value="1"/>
</dbReference>
<dbReference type="Pfam" id="PF00345">
    <property type="entry name" value="PapD_N"/>
    <property type="match status" value="1"/>
</dbReference>
<dbReference type="PANTHER" id="PTHR30251:SF2">
    <property type="entry name" value="FIMBRIAL CHAPERONE YADV-RELATED"/>
    <property type="match status" value="1"/>
</dbReference>
<evidence type="ECO:0000313" key="9">
    <source>
        <dbReference type="EMBL" id="PTX81787.1"/>
    </source>
</evidence>
<dbReference type="SUPFAM" id="SSF49354">
    <property type="entry name" value="PapD-like"/>
    <property type="match status" value="1"/>
</dbReference>
<dbReference type="InterPro" id="IPR013783">
    <property type="entry name" value="Ig-like_fold"/>
</dbReference>
<name>A0A155DVC7_9ENTR</name>
<keyword evidence="3" id="KW-1029">Fimbrium biogenesis</keyword>
<evidence type="ECO:0000313" key="10">
    <source>
        <dbReference type="Proteomes" id="UP000244004"/>
    </source>
</evidence>
<comment type="caution">
    <text evidence="9">The sequence shown here is derived from an EMBL/GenBank/DDBJ whole genome shotgun (WGS) entry which is preliminary data.</text>
</comment>
<keyword evidence="6" id="KW-0143">Chaperone</keyword>
<dbReference type="Pfam" id="PF02753">
    <property type="entry name" value="PapD_C"/>
    <property type="match status" value="1"/>
</dbReference>
<accession>A0A155DVC7</accession>
<protein>
    <submittedName>
        <fullName evidence="9">Molecular chaperone</fullName>
    </submittedName>
</protein>
<comment type="subcellular location">
    <subcellularLocation>
        <location evidence="1">Periplasm</location>
    </subcellularLocation>
</comment>
<accession>A0A3S0G2X2</accession>
<dbReference type="Proteomes" id="UP000244004">
    <property type="component" value="Unassembled WGS sequence"/>
</dbReference>
<evidence type="ECO:0000256" key="5">
    <source>
        <dbReference type="ARBA" id="ARBA00022764"/>
    </source>
</evidence>
<dbReference type="EMBL" id="PNXT01000002">
    <property type="protein sequence ID" value="PTX81787.1"/>
    <property type="molecule type" value="Genomic_DNA"/>
</dbReference>
<organism evidence="9 10">
    <name type="scientific">Enterobacter hormaechei</name>
    <dbReference type="NCBI Taxonomy" id="158836"/>
    <lineage>
        <taxon>Bacteria</taxon>
        <taxon>Pseudomonadati</taxon>
        <taxon>Pseudomonadota</taxon>
        <taxon>Gammaproteobacteria</taxon>
        <taxon>Enterobacterales</taxon>
        <taxon>Enterobacteriaceae</taxon>
        <taxon>Enterobacter</taxon>
        <taxon>Enterobacter cloacae complex</taxon>
    </lineage>
</organism>
<dbReference type="InterPro" id="IPR008962">
    <property type="entry name" value="PapD-like_sf"/>
</dbReference>
<dbReference type="GO" id="GO:0071555">
    <property type="term" value="P:cell wall organization"/>
    <property type="evidence" value="ECO:0007669"/>
    <property type="project" value="InterPro"/>
</dbReference>
<feature type="domain" description="Pili assembly chaperone C-terminal" evidence="8">
    <location>
        <begin position="165"/>
        <end position="217"/>
    </location>
</feature>
<dbReference type="SUPFAM" id="SSF49584">
    <property type="entry name" value="Periplasmic chaperone C-domain"/>
    <property type="match status" value="1"/>
</dbReference>
<keyword evidence="5" id="KW-0574">Periplasm</keyword>
<dbReference type="Gene3D" id="2.60.40.10">
    <property type="entry name" value="Immunoglobulins"/>
    <property type="match status" value="2"/>
</dbReference>
<evidence type="ECO:0000256" key="3">
    <source>
        <dbReference type="ARBA" id="ARBA00022558"/>
    </source>
</evidence>
<dbReference type="InterPro" id="IPR016147">
    <property type="entry name" value="Pili_assmbl_chaperone_N"/>
</dbReference>
<keyword evidence="4" id="KW-0732">Signal</keyword>
<dbReference type="GeneID" id="99708056"/>
<dbReference type="AlphaFoldDB" id="A0A155DVC7"/>
<evidence type="ECO:0000256" key="1">
    <source>
        <dbReference type="ARBA" id="ARBA00004418"/>
    </source>
</evidence>
<evidence type="ECO:0000259" key="7">
    <source>
        <dbReference type="Pfam" id="PF00345"/>
    </source>
</evidence>
<evidence type="ECO:0000256" key="2">
    <source>
        <dbReference type="ARBA" id="ARBA00007399"/>
    </source>
</evidence>
<reference evidence="9 10" key="1">
    <citation type="submission" date="2018-01" db="EMBL/GenBank/DDBJ databases">
        <title>Geographic spread and resistance mechanisms of dominant carbapenem-resistant Enterobacter cloacae complex clones ST171 and ST78.</title>
        <authorList>
            <person name="Gomez-Simmonds A."/>
            <person name="Annavajhala M.K."/>
            <person name="Wang Z."/>
            <person name="Macesic N."/>
            <person name="Hu Y."/>
            <person name="Giddins M.J."/>
            <person name="O'Malley A."/>
            <person name="Toussaint N.C."/>
            <person name="Whittier S."/>
            <person name="Torres V.J."/>
            <person name="Uhlemann A.-C."/>
        </authorList>
    </citation>
    <scope>NUCLEOTIDE SEQUENCE [LARGE SCALE GENOMIC DNA]</scope>
    <source>
        <strain evidence="9 10">78</strain>
    </source>
</reference>
<dbReference type="RefSeq" id="WP_022649767.1">
    <property type="nucleotide sequence ID" value="NZ_AP025764.1"/>
</dbReference>
<comment type="similarity">
    <text evidence="2">Belongs to the periplasmic pilus chaperone family.</text>
</comment>